<dbReference type="SUPFAM" id="SSF53720">
    <property type="entry name" value="ALDH-like"/>
    <property type="match status" value="1"/>
</dbReference>
<feature type="domain" description="Aldehyde dehydrogenase" evidence="5">
    <location>
        <begin position="6"/>
        <end position="429"/>
    </location>
</feature>
<dbReference type="InterPro" id="IPR016163">
    <property type="entry name" value="Ald_DH_C"/>
</dbReference>
<dbReference type="GO" id="GO:0004029">
    <property type="term" value="F:aldehyde dehydrogenase (NAD+) activity"/>
    <property type="evidence" value="ECO:0007669"/>
    <property type="project" value="TreeGrafter"/>
</dbReference>
<proteinExistence type="inferred from homology"/>
<dbReference type="FunFam" id="3.40.309.10:FF:000003">
    <property type="entry name" value="Aldehyde dehydrogenase"/>
    <property type="match status" value="1"/>
</dbReference>
<evidence type="ECO:0000256" key="1">
    <source>
        <dbReference type="ARBA" id="ARBA00009986"/>
    </source>
</evidence>
<dbReference type="CDD" id="cd07087">
    <property type="entry name" value="ALDH_F3-13-14_CALDH-like"/>
    <property type="match status" value="1"/>
</dbReference>
<dbReference type="PANTHER" id="PTHR43570:SF16">
    <property type="entry name" value="ALDEHYDE DEHYDROGENASE TYPE III, ISOFORM Q"/>
    <property type="match status" value="1"/>
</dbReference>
<evidence type="ECO:0000313" key="6">
    <source>
        <dbReference type="EMBL" id="SIT16125.1"/>
    </source>
</evidence>
<sequence>MNKYQQIFDKQKAYFNTDATKSYEWRIEQLTRMQQMLRDNVQALRNAVGNDFKSSFAEQVFETDAVIGIAEYTKSQLREWMQSTEVPVPRFLAETGHKGIVYREPYGVTLVLGPFNGPLLLLLHPAITAIAAGNPVILTTSNALPESGGLLQKLVPAYFAEESVAVVGGGREAITELLKLPFDFIFFTGSTAVGKIVARAAAENLTPMLLELGGQNPLIVDETADIADAAQKAVWGATAWGGQWCTSPGYAYVHESVAATFIQEARKALREMYGDNPKNSPDYSRIINSKEVRRMAALVDPAKVIAGGQYDEDARYFAPTVVYPVTWEDPIMEEEVFGPILPVLTYTDIQEVIVNIKKRPKPLAAFVFSDDQANIDYLLHTLSFGGGAVNQVNIHLYILSMPFGGVGSSGIGNYYGKSGFESLTHAKSILHGPSGQPIEHLIPPYTQEKVEGLNQWFIY</sequence>
<gene>
    <name evidence="6" type="ORF">SAMN05421788_104221</name>
</gene>
<dbReference type="Pfam" id="PF00171">
    <property type="entry name" value="Aldedh"/>
    <property type="match status" value="1"/>
</dbReference>
<reference evidence="7" key="1">
    <citation type="submission" date="2017-01" db="EMBL/GenBank/DDBJ databases">
        <authorList>
            <person name="Varghese N."/>
            <person name="Submissions S."/>
        </authorList>
    </citation>
    <scope>NUCLEOTIDE SEQUENCE [LARGE SCALE GENOMIC DNA]</scope>
    <source>
        <strain evidence="7">DSM 21054</strain>
    </source>
</reference>
<evidence type="ECO:0000259" key="5">
    <source>
        <dbReference type="Pfam" id="PF00171"/>
    </source>
</evidence>
<evidence type="ECO:0000256" key="2">
    <source>
        <dbReference type="ARBA" id="ARBA00023002"/>
    </source>
</evidence>
<dbReference type="STRING" id="477680.SAMN05421788_104221"/>
<feature type="active site" evidence="4">
    <location>
        <position position="245"/>
    </location>
</feature>
<dbReference type="PANTHER" id="PTHR43570">
    <property type="entry name" value="ALDEHYDE DEHYDROGENASE"/>
    <property type="match status" value="1"/>
</dbReference>
<dbReference type="KEGG" id="fln:FLA_0022"/>
<dbReference type="InterPro" id="IPR015590">
    <property type="entry name" value="Aldehyde_DH_dom"/>
</dbReference>
<keyword evidence="2 3" id="KW-0560">Oxidoreductase</keyword>
<name>A0A173M941_9BACT</name>
<dbReference type="InterPro" id="IPR016162">
    <property type="entry name" value="Ald_DH_N"/>
</dbReference>
<dbReference type="GO" id="GO:0006081">
    <property type="term" value="P:aldehyde metabolic process"/>
    <property type="evidence" value="ECO:0007669"/>
    <property type="project" value="InterPro"/>
</dbReference>
<dbReference type="Gene3D" id="3.40.605.10">
    <property type="entry name" value="Aldehyde Dehydrogenase, Chain A, domain 1"/>
    <property type="match status" value="1"/>
</dbReference>
<evidence type="ECO:0000256" key="4">
    <source>
        <dbReference type="PIRSR" id="PIRSR036492-1"/>
    </source>
</evidence>
<accession>A0A173M941</accession>
<dbReference type="GO" id="GO:0005737">
    <property type="term" value="C:cytoplasm"/>
    <property type="evidence" value="ECO:0007669"/>
    <property type="project" value="TreeGrafter"/>
</dbReference>
<evidence type="ECO:0000313" key="7">
    <source>
        <dbReference type="Proteomes" id="UP000186917"/>
    </source>
</evidence>
<feature type="active site" evidence="4">
    <location>
        <position position="211"/>
    </location>
</feature>
<dbReference type="RefSeq" id="WP_076379567.1">
    <property type="nucleotide sequence ID" value="NZ_AP017422.1"/>
</dbReference>
<dbReference type="EMBL" id="FTOR01000004">
    <property type="protein sequence ID" value="SIT16125.1"/>
    <property type="molecule type" value="Genomic_DNA"/>
</dbReference>
<keyword evidence="7" id="KW-1185">Reference proteome</keyword>
<comment type="similarity">
    <text evidence="1 3">Belongs to the aldehyde dehydrogenase family.</text>
</comment>
<dbReference type="PIRSF" id="PIRSF036492">
    <property type="entry name" value="ALDH"/>
    <property type="match status" value="1"/>
</dbReference>
<dbReference type="Proteomes" id="UP000186917">
    <property type="component" value="Unassembled WGS sequence"/>
</dbReference>
<dbReference type="InterPro" id="IPR016161">
    <property type="entry name" value="Ald_DH/histidinol_DH"/>
</dbReference>
<dbReference type="Gene3D" id="3.40.309.10">
    <property type="entry name" value="Aldehyde Dehydrogenase, Chain A, domain 2"/>
    <property type="match status" value="1"/>
</dbReference>
<dbReference type="OrthoDB" id="629320at2"/>
<organism evidence="6 7">
    <name type="scientific">Filimonas lacunae</name>
    <dbReference type="NCBI Taxonomy" id="477680"/>
    <lineage>
        <taxon>Bacteria</taxon>
        <taxon>Pseudomonadati</taxon>
        <taxon>Bacteroidota</taxon>
        <taxon>Chitinophagia</taxon>
        <taxon>Chitinophagales</taxon>
        <taxon>Chitinophagaceae</taxon>
        <taxon>Filimonas</taxon>
    </lineage>
</organism>
<dbReference type="AlphaFoldDB" id="A0A173M941"/>
<evidence type="ECO:0000256" key="3">
    <source>
        <dbReference type="PIRNR" id="PIRNR036492"/>
    </source>
</evidence>
<protein>
    <recommendedName>
        <fullName evidence="3">Aldehyde dehydrogenase</fullName>
    </recommendedName>
</protein>
<dbReference type="InterPro" id="IPR012394">
    <property type="entry name" value="Aldehyde_DH_NAD(P)"/>
</dbReference>